<dbReference type="InterPro" id="IPR037401">
    <property type="entry name" value="SnoaL-like"/>
</dbReference>
<dbReference type="InterPro" id="IPR032710">
    <property type="entry name" value="NTF2-like_dom_sf"/>
</dbReference>
<proteinExistence type="predicted"/>
<dbReference type="Gene3D" id="3.10.450.50">
    <property type="match status" value="1"/>
</dbReference>
<comment type="caution">
    <text evidence="2">The sequence shown here is derived from an EMBL/GenBank/DDBJ whole genome shotgun (WGS) entry which is preliminary data.</text>
</comment>
<feature type="domain" description="SnoaL-like" evidence="1">
    <location>
        <begin position="19"/>
        <end position="121"/>
    </location>
</feature>
<organism evidence="2 3">
    <name type="scientific">Noviherbaspirillum album</name>
    <dbReference type="NCBI Taxonomy" id="3080276"/>
    <lineage>
        <taxon>Bacteria</taxon>
        <taxon>Pseudomonadati</taxon>
        <taxon>Pseudomonadota</taxon>
        <taxon>Betaproteobacteria</taxon>
        <taxon>Burkholderiales</taxon>
        <taxon>Oxalobacteraceae</taxon>
        <taxon>Noviherbaspirillum</taxon>
    </lineage>
</organism>
<dbReference type="Pfam" id="PF12680">
    <property type="entry name" value="SnoaL_2"/>
    <property type="match status" value="1"/>
</dbReference>
<protein>
    <submittedName>
        <fullName evidence="2">Nuclear transport factor 2 family protein</fullName>
    </submittedName>
</protein>
<reference evidence="2 3" key="1">
    <citation type="submission" date="2023-10" db="EMBL/GenBank/DDBJ databases">
        <title>Noviherbaspirillum sp. CPCC 100848 genome assembly.</title>
        <authorList>
            <person name="Li X.Y."/>
            <person name="Fang X.M."/>
        </authorList>
    </citation>
    <scope>NUCLEOTIDE SEQUENCE [LARGE SCALE GENOMIC DNA]</scope>
    <source>
        <strain evidence="2 3">CPCC 100848</strain>
    </source>
</reference>
<evidence type="ECO:0000313" key="2">
    <source>
        <dbReference type="EMBL" id="MEC4717632.1"/>
    </source>
</evidence>
<gene>
    <name evidence="2" type="ORF">RY831_00555</name>
</gene>
<evidence type="ECO:0000313" key="3">
    <source>
        <dbReference type="Proteomes" id="UP001352263"/>
    </source>
</evidence>
<keyword evidence="3" id="KW-1185">Reference proteome</keyword>
<dbReference type="RefSeq" id="WP_326504384.1">
    <property type="nucleotide sequence ID" value="NZ_JAWIIV010000001.1"/>
</dbReference>
<accession>A0ABU6J1Z6</accession>
<evidence type="ECO:0000259" key="1">
    <source>
        <dbReference type="Pfam" id="PF12680"/>
    </source>
</evidence>
<dbReference type="EMBL" id="JAWIIV010000001">
    <property type="protein sequence ID" value="MEC4717632.1"/>
    <property type="molecule type" value="Genomic_DNA"/>
</dbReference>
<dbReference type="SUPFAM" id="SSF54427">
    <property type="entry name" value="NTF2-like"/>
    <property type="match status" value="1"/>
</dbReference>
<dbReference type="Proteomes" id="UP001352263">
    <property type="component" value="Unassembled WGS sequence"/>
</dbReference>
<name>A0ABU6J1Z6_9BURK</name>
<sequence>MDVQQARHLADRFIEQLHRLEDGDPQVAEQIADMFADGAQLSNPVLEREHGIRQGRGEIAEFWRQYASAFGEIHSEFYDVTTSDHSAGLFWKSTGKSPSGEALSYDGVSLLAFDDEGKIARFQGFYDTRQLTLKESSH</sequence>